<dbReference type="UniPathway" id="UPA00193"/>
<protein>
    <recommendedName>
        <fullName evidence="10">Serine hydroxymethyltransferase</fullName>
        <ecNumber evidence="10">2.1.2.1</ecNumber>
    </recommendedName>
</protein>
<evidence type="ECO:0000256" key="1">
    <source>
        <dbReference type="ARBA" id="ARBA00001528"/>
    </source>
</evidence>
<evidence type="ECO:0000256" key="3">
    <source>
        <dbReference type="ARBA" id="ARBA00002224"/>
    </source>
</evidence>
<dbReference type="HAMAP" id="MF_00051">
    <property type="entry name" value="SHMT"/>
    <property type="match status" value="1"/>
</dbReference>
<dbReference type="GO" id="GO:0005634">
    <property type="term" value="C:nucleus"/>
    <property type="evidence" value="ECO:0007669"/>
    <property type="project" value="TreeGrafter"/>
</dbReference>
<dbReference type="Gene3D" id="3.40.640.10">
    <property type="entry name" value="Type I PLP-dependent aspartate aminotransferase-like (Major domain)"/>
    <property type="match status" value="1"/>
</dbReference>
<dbReference type="PANTHER" id="PTHR11680">
    <property type="entry name" value="SERINE HYDROXYMETHYLTRANSFERASE"/>
    <property type="match status" value="1"/>
</dbReference>
<accession>A0A674NUL3</accession>
<dbReference type="AlphaFoldDB" id="A0A674NUL3"/>
<dbReference type="Gene3D" id="3.90.1150.10">
    <property type="entry name" value="Aspartate Aminotransferase, domain 1"/>
    <property type="match status" value="1"/>
</dbReference>
<comment type="catalytic activity">
    <reaction evidence="1 10">
        <text>(6R)-5,10-methylene-5,6,7,8-tetrahydrofolate + glycine + H2O = (6S)-5,6,7,8-tetrahydrofolate + L-serine</text>
        <dbReference type="Rhea" id="RHEA:15481"/>
        <dbReference type="ChEBI" id="CHEBI:15377"/>
        <dbReference type="ChEBI" id="CHEBI:15636"/>
        <dbReference type="ChEBI" id="CHEBI:33384"/>
        <dbReference type="ChEBI" id="CHEBI:57305"/>
        <dbReference type="ChEBI" id="CHEBI:57453"/>
        <dbReference type="EC" id="2.1.2.1"/>
    </reaction>
</comment>
<evidence type="ECO:0000256" key="5">
    <source>
        <dbReference type="ARBA" id="ARBA00006376"/>
    </source>
</evidence>
<evidence type="ECO:0000259" key="11">
    <source>
        <dbReference type="Pfam" id="PF00464"/>
    </source>
</evidence>
<sequence length="476" mass="52487">MSLTNGHIVSKETWESHNKMMLEPLATNDSEVFDIIKKEKHRQTYGLELIASENFASRAVLEALGSCMNNKYSEGYPGQRYYGGTEYVDDLERLCQKRALEAFGLDPEKWGVNVQPYSGSPANFAVYTAVVEPHGRIMGLDLPDGGHLTHGFMTEKKKISATSIFFESMPYKVNPETGYIDYDRLQENARLFHPKLIIAGTSCYSRNLDYARMRQIANENGAYLMSDMAHISGLVAAGAVPSPFEHSDIVSTTTHKTLRGCRSGIIFYRKGVRGVDAKGKEIMYNLESLINQAVFPGLQGGPHNHAIAGVAVALKQAMSPEFKAYQMQVLANCKALSSALIDHGYKIVTGGSDNHLILLDLRSKGTDGGRAEKVLEACAIACNKNTCPGRVSRLLSLFSPCHIVFTPSHFGSAQQLLNGSIVLTLEVQGSLDPKAPLRDFLQALKREEKFQQRVAEIRTEVEAFASQFPMPGLDEL</sequence>
<keyword evidence="7 10" id="KW-0808">Transferase</keyword>
<dbReference type="GeneTree" id="ENSGT00390000002762"/>
<keyword evidence="8 9" id="KW-0663">Pyridoxal phosphate</keyword>
<evidence type="ECO:0000256" key="2">
    <source>
        <dbReference type="ARBA" id="ARBA00001933"/>
    </source>
</evidence>
<dbReference type="GO" id="GO:0005739">
    <property type="term" value="C:mitochondrion"/>
    <property type="evidence" value="ECO:0007669"/>
    <property type="project" value="TreeGrafter"/>
</dbReference>
<organism evidence="12 13">
    <name type="scientific">Takifugu rubripes</name>
    <name type="common">Japanese pufferfish</name>
    <name type="synonym">Fugu rubripes</name>
    <dbReference type="NCBI Taxonomy" id="31033"/>
    <lineage>
        <taxon>Eukaryota</taxon>
        <taxon>Metazoa</taxon>
        <taxon>Chordata</taxon>
        <taxon>Craniata</taxon>
        <taxon>Vertebrata</taxon>
        <taxon>Euteleostomi</taxon>
        <taxon>Actinopterygii</taxon>
        <taxon>Neopterygii</taxon>
        <taxon>Teleostei</taxon>
        <taxon>Neoteleostei</taxon>
        <taxon>Acanthomorphata</taxon>
        <taxon>Eupercaria</taxon>
        <taxon>Tetraodontiformes</taxon>
        <taxon>Tetradontoidea</taxon>
        <taxon>Tetraodontidae</taxon>
        <taxon>Takifugu</taxon>
    </lineage>
</organism>
<evidence type="ECO:0000313" key="12">
    <source>
        <dbReference type="Ensembl" id="ENSTRUP00000076661.1"/>
    </source>
</evidence>
<dbReference type="PROSITE" id="PS00096">
    <property type="entry name" value="SHMT"/>
    <property type="match status" value="1"/>
</dbReference>
<comment type="pathway">
    <text evidence="4 10">One-carbon metabolism; tetrahydrofolate interconversion.</text>
</comment>
<evidence type="ECO:0000256" key="6">
    <source>
        <dbReference type="ARBA" id="ARBA00022563"/>
    </source>
</evidence>
<evidence type="ECO:0000256" key="8">
    <source>
        <dbReference type="ARBA" id="ARBA00022898"/>
    </source>
</evidence>
<gene>
    <name evidence="12" type="primary">shmt1</name>
</gene>
<dbReference type="Ensembl" id="ENSTRUT00000072928.1">
    <property type="protein sequence ID" value="ENSTRUP00000076661.1"/>
    <property type="gene ID" value="ENSTRUG00000003948.3"/>
</dbReference>
<dbReference type="PIRSF" id="PIRSF000412">
    <property type="entry name" value="SHMT"/>
    <property type="match status" value="1"/>
</dbReference>
<dbReference type="InterPro" id="IPR015422">
    <property type="entry name" value="PyrdxlP-dep_Trfase_small"/>
</dbReference>
<dbReference type="CDD" id="cd00378">
    <property type="entry name" value="SHMT"/>
    <property type="match status" value="1"/>
</dbReference>
<dbReference type="GO" id="GO:0004372">
    <property type="term" value="F:glycine hydroxymethyltransferase activity"/>
    <property type="evidence" value="ECO:0007669"/>
    <property type="project" value="UniProtKB-EC"/>
</dbReference>
<proteinExistence type="inferred from homology"/>
<dbReference type="EC" id="2.1.2.1" evidence="10"/>
<dbReference type="Pfam" id="PF00464">
    <property type="entry name" value="SHMT"/>
    <property type="match status" value="1"/>
</dbReference>
<dbReference type="InterPro" id="IPR015424">
    <property type="entry name" value="PyrdxlP-dep_Trfase"/>
</dbReference>
<dbReference type="GO" id="GO:0035999">
    <property type="term" value="P:tetrahydrofolate interconversion"/>
    <property type="evidence" value="ECO:0007669"/>
    <property type="project" value="UniProtKB-UniPathway"/>
</dbReference>
<dbReference type="InterPro" id="IPR039429">
    <property type="entry name" value="SHMT-like_dom"/>
</dbReference>
<comment type="similarity">
    <text evidence="5 10">Belongs to the SHMT family.</text>
</comment>
<reference evidence="12 13" key="1">
    <citation type="journal article" date="2011" name="Genome Biol. Evol.">
        <title>Integration of the genetic map and genome assembly of fugu facilitates insights into distinct features of genome evolution in teleosts and mammals.</title>
        <authorList>
            <person name="Kai W."/>
            <person name="Kikuchi K."/>
            <person name="Tohari S."/>
            <person name="Chew A.K."/>
            <person name="Tay A."/>
            <person name="Fujiwara A."/>
            <person name="Hosoya S."/>
            <person name="Suetake H."/>
            <person name="Naruse K."/>
            <person name="Brenner S."/>
            <person name="Suzuki Y."/>
            <person name="Venkatesh B."/>
        </authorList>
    </citation>
    <scope>NUCLEOTIDE SEQUENCE [LARGE SCALE GENOMIC DNA]</scope>
</reference>
<dbReference type="InterPro" id="IPR001085">
    <property type="entry name" value="Ser_HO-MeTrfase"/>
</dbReference>
<keyword evidence="6 10" id="KW-0554">One-carbon metabolism</keyword>
<evidence type="ECO:0000256" key="10">
    <source>
        <dbReference type="RuleBase" id="RU000585"/>
    </source>
</evidence>
<dbReference type="NCBIfam" id="NF000586">
    <property type="entry name" value="PRK00011.1"/>
    <property type="match status" value="1"/>
</dbReference>
<reference evidence="12" key="3">
    <citation type="submission" date="2025-09" db="UniProtKB">
        <authorList>
            <consortium name="Ensembl"/>
        </authorList>
    </citation>
    <scope>IDENTIFICATION</scope>
</reference>
<reference evidence="12" key="2">
    <citation type="submission" date="2025-08" db="UniProtKB">
        <authorList>
            <consortium name="Ensembl"/>
        </authorList>
    </citation>
    <scope>IDENTIFICATION</scope>
</reference>
<feature type="modified residue" description="N6-(pyridoxal phosphate)lysine" evidence="9">
    <location>
        <position position="256"/>
    </location>
</feature>
<dbReference type="SUPFAM" id="SSF53383">
    <property type="entry name" value="PLP-dependent transferases"/>
    <property type="match status" value="1"/>
</dbReference>
<dbReference type="InterPro" id="IPR049943">
    <property type="entry name" value="Ser_HO-MeTrfase-like"/>
</dbReference>
<feature type="domain" description="Serine hydroxymethyltransferase-like" evidence="11">
    <location>
        <begin position="26"/>
        <end position="394"/>
    </location>
</feature>
<dbReference type="InterPro" id="IPR019798">
    <property type="entry name" value="Ser_HO-MeTrfase_PLP_BS"/>
</dbReference>
<evidence type="ECO:0000256" key="4">
    <source>
        <dbReference type="ARBA" id="ARBA00004777"/>
    </source>
</evidence>
<keyword evidence="13" id="KW-1185">Reference proteome</keyword>
<dbReference type="PANTHER" id="PTHR11680:SF59">
    <property type="entry name" value="SERINE HYDROXYMETHYLTRANSFERASE, CYTOSOLIC"/>
    <property type="match status" value="1"/>
</dbReference>
<dbReference type="FunFam" id="3.40.640.10:FF:000050">
    <property type="entry name" value="Serine hydroxymethyltransferase"/>
    <property type="match status" value="1"/>
</dbReference>
<dbReference type="InterPro" id="IPR015421">
    <property type="entry name" value="PyrdxlP-dep_Trfase_major"/>
</dbReference>
<dbReference type="Proteomes" id="UP000005226">
    <property type="component" value="Chromosome 5"/>
</dbReference>
<dbReference type="GO" id="GO:0030170">
    <property type="term" value="F:pyridoxal phosphate binding"/>
    <property type="evidence" value="ECO:0007669"/>
    <property type="project" value="InterPro"/>
</dbReference>
<dbReference type="GO" id="GO:0019264">
    <property type="term" value="P:glycine biosynthetic process from serine"/>
    <property type="evidence" value="ECO:0007669"/>
    <property type="project" value="InterPro"/>
</dbReference>
<evidence type="ECO:0000256" key="9">
    <source>
        <dbReference type="PIRSR" id="PIRSR000412-50"/>
    </source>
</evidence>
<evidence type="ECO:0000313" key="13">
    <source>
        <dbReference type="Proteomes" id="UP000005226"/>
    </source>
</evidence>
<comment type="function">
    <text evidence="3 10">Interconversion of serine and glycine.</text>
</comment>
<evidence type="ECO:0000256" key="7">
    <source>
        <dbReference type="ARBA" id="ARBA00022679"/>
    </source>
</evidence>
<name>A0A674NUL3_TAKRU</name>
<comment type="cofactor">
    <cofactor evidence="2 9 10">
        <name>pyridoxal 5'-phosphate</name>
        <dbReference type="ChEBI" id="CHEBI:597326"/>
    </cofactor>
</comment>